<organism evidence="1 2">
    <name type="scientific">Saponaria officinalis</name>
    <name type="common">Common soapwort</name>
    <name type="synonym">Lychnis saponaria</name>
    <dbReference type="NCBI Taxonomy" id="3572"/>
    <lineage>
        <taxon>Eukaryota</taxon>
        <taxon>Viridiplantae</taxon>
        <taxon>Streptophyta</taxon>
        <taxon>Embryophyta</taxon>
        <taxon>Tracheophyta</taxon>
        <taxon>Spermatophyta</taxon>
        <taxon>Magnoliopsida</taxon>
        <taxon>eudicotyledons</taxon>
        <taxon>Gunneridae</taxon>
        <taxon>Pentapetalae</taxon>
        <taxon>Caryophyllales</taxon>
        <taxon>Caryophyllaceae</taxon>
        <taxon>Caryophylleae</taxon>
        <taxon>Saponaria</taxon>
    </lineage>
</organism>
<proteinExistence type="predicted"/>
<evidence type="ECO:0000313" key="1">
    <source>
        <dbReference type="EMBL" id="KAK9716275.1"/>
    </source>
</evidence>
<dbReference type="AlphaFoldDB" id="A0AAW1KD94"/>
<reference evidence="1" key="1">
    <citation type="submission" date="2024-03" db="EMBL/GenBank/DDBJ databases">
        <title>WGS assembly of Saponaria officinalis var. Norfolk2.</title>
        <authorList>
            <person name="Jenkins J."/>
            <person name="Shu S."/>
            <person name="Grimwood J."/>
            <person name="Barry K."/>
            <person name="Goodstein D."/>
            <person name="Schmutz J."/>
            <person name="Leebens-Mack J."/>
            <person name="Osbourn A."/>
        </authorList>
    </citation>
    <scope>NUCLEOTIDE SEQUENCE [LARGE SCALE GENOMIC DNA]</scope>
    <source>
        <strain evidence="1">JIC</strain>
    </source>
</reference>
<comment type="caution">
    <text evidence="1">The sequence shown here is derived from an EMBL/GenBank/DDBJ whole genome shotgun (WGS) entry which is preliminary data.</text>
</comment>
<accession>A0AAW1KD94</accession>
<keyword evidence="2" id="KW-1185">Reference proteome</keyword>
<dbReference type="Proteomes" id="UP001443914">
    <property type="component" value="Unassembled WGS sequence"/>
</dbReference>
<protein>
    <submittedName>
        <fullName evidence="1">Uncharacterized protein</fullName>
    </submittedName>
</protein>
<dbReference type="EMBL" id="JBDFQZ010000006">
    <property type="protein sequence ID" value="KAK9716275.1"/>
    <property type="molecule type" value="Genomic_DNA"/>
</dbReference>
<gene>
    <name evidence="1" type="ORF">RND81_06G222900</name>
</gene>
<name>A0AAW1KD94_SAPOF</name>
<sequence length="91" mass="10506">MNYILGFDKGEQLDSFRVLTNLKQMVPSLKETVACLYVPRFLRSFISFGSFTLPEEGRTILSFEGSSKLCPLRVGLRVHNPQFYWKILICN</sequence>
<evidence type="ECO:0000313" key="2">
    <source>
        <dbReference type="Proteomes" id="UP001443914"/>
    </source>
</evidence>